<protein>
    <recommendedName>
        <fullName evidence="2">Protein kinase domain-containing protein</fullName>
    </recommendedName>
</protein>
<dbReference type="Pfam" id="PF06985">
    <property type="entry name" value="HET"/>
    <property type="match status" value="1"/>
</dbReference>
<organism evidence="3 4">
    <name type="scientific">Venustampulla echinocandica</name>
    <dbReference type="NCBI Taxonomy" id="2656787"/>
    <lineage>
        <taxon>Eukaryota</taxon>
        <taxon>Fungi</taxon>
        <taxon>Dikarya</taxon>
        <taxon>Ascomycota</taxon>
        <taxon>Pezizomycotina</taxon>
        <taxon>Leotiomycetes</taxon>
        <taxon>Helotiales</taxon>
        <taxon>Pleuroascaceae</taxon>
        <taxon>Venustampulla</taxon>
    </lineage>
</organism>
<accession>A0A370TK64</accession>
<dbReference type="GO" id="GO:0005524">
    <property type="term" value="F:ATP binding"/>
    <property type="evidence" value="ECO:0007669"/>
    <property type="project" value="InterPro"/>
</dbReference>
<dbReference type="SUPFAM" id="SSF56112">
    <property type="entry name" value="Protein kinase-like (PK-like)"/>
    <property type="match status" value="1"/>
</dbReference>
<dbReference type="GeneID" id="43599374"/>
<dbReference type="RefSeq" id="XP_031868569.1">
    <property type="nucleotide sequence ID" value="XM_032015148.1"/>
</dbReference>
<dbReference type="InterPro" id="IPR000719">
    <property type="entry name" value="Prot_kinase_dom"/>
</dbReference>
<feature type="region of interest" description="Disordered" evidence="1">
    <location>
        <begin position="298"/>
        <end position="341"/>
    </location>
</feature>
<dbReference type="Proteomes" id="UP000254866">
    <property type="component" value="Unassembled WGS sequence"/>
</dbReference>
<evidence type="ECO:0000256" key="1">
    <source>
        <dbReference type="SAM" id="MobiDB-lite"/>
    </source>
</evidence>
<feature type="region of interest" description="Disordered" evidence="1">
    <location>
        <begin position="1"/>
        <end position="38"/>
    </location>
</feature>
<sequence>MASLGNPPVNNLPQIDVSSAREESEPNETAGAVLDDGRERHLEADPYDLRDKIQKILNNNPIGLDPEGHYLLDDKYDTLFQPDDIQKALGGSYTTRPFDRICLQNCTHYFRYHDPWDLTQLNNFKRERWQFLVPTFDTEKFIYEFDNDRILPFIAKSGELPSGHFSDVACVEMLASKQKKVNVRDNTIIVALKTLRRISDPGYDIHNEWHREAKAHKQLNGKRDHIIQAFAAYQQKAARPENNTYHLVLEWADGGSPHDFWDKSPARQLDHLDVEKSRQRVTEMLEQVLGIADALEGMHSTSSQSPGRHSRRGSTRSSPERLPVRNVHGREDGLDAGVPFADSQPLPKFNLDVADETRPYGEALRVPILSVSPPDPASLEVNGGPNPTRRTTNFNSENWRHGDIKPQNILRFTDGKADAYLGVLKLADLGRAQQHLAATNMRDTKEKELWRTRWYEPPDLEEKNYKQAKEKISRLFDIWSMGCVIFEIVLWFLYGHNSVGDFLSANKLTTGEPGATPYWRKGKGGEYKVSNAATSWMENILEHDPERNGAIGHLVKLVSERLLKIHLPQNSDVYEEGFRTNAKDLREQLELIIANTKENESYLFSGADRTNVPLPEPAEPSTNGSPQSTGGSSLSPYDAQRMNQPPTRGQRTAIVMQREYTNRLEGEWKTIDDNAFVGSNVAGRHSASSVHDLCLDCKGIDILSSKIDFEMGKLKSNSDEEECDLVCDLCELVYTAAKDLNLKSRFSLIRSDNGFILDGTDLKVYGTDLKVLRLCCNESATEQATGIPIGAPKLPTPSDPDPPADTLDSFIELPQAWLQDCNLNHRDVCAPRRGKQILPKRLISVEHPKKSKIIETAALGLDLRQIEYIAFSHKWGDMPVEAVTMKQNLDKRKINIPLKELPLSFKNAMAITRALKCTYLWIDSLCILQGPDGDFDEQADKMQTTFSRAYCVLAACNAMGAKDGFLQVRKSRYVEMGNVFVSPVTNDFERDVLNSPLNRRGWVLQERALARRTIFFTESQMYWECGDGIRCETWAKLKNDKIAFLGDANFPNYTIRLESTVGEQIDLFIDLFQRYTRLNFSHPEDRPIAIDGLIERLTEAFKTQSLAGLFETFWGRCLLWRRADGVKLLKKIPRGPHTRKIPPTWSWMAFEGEISFVKPEGGQVYWNDPDVILPFGKRTQASWLRTSQLKCSMAIQAKALDFEIAPGAGGSEALIFYDGGKVVTSASTKCVIIGSEKQQASDAGTKKHYVLIVKAISDAHGTTPYERVGVGYLLGKFILLNRPSIPIVIE</sequence>
<comment type="caution">
    <text evidence="3">The sequence shown here is derived from an EMBL/GenBank/DDBJ whole genome shotgun (WGS) entry which is preliminary data.</text>
</comment>
<dbReference type="Gene3D" id="1.10.510.10">
    <property type="entry name" value="Transferase(Phosphotransferase) domain 1"/>
    <property type="match status" value="2"/>
</dbReference>
<evidence type="ECO:0000259" key="2">
    <source>
        <dbReference type="PROSITE" id="PS50011"/>
    </source>
</evidence>
<dbReference type="EMBL" id="NPIC01000005">
    <property type="protein sequence ID" value="RDL35913.1"/>
    <property type="molecule type" value="Genomic_DNA"/>
</dbReference>
<feature type="compositionally biased region" description="Polar residues" evidence="1">
    <location>
        <begin position="388"/>
        <end position="397"/>
    </location>
</feature>
<gene>
    <name evidence="3" type="ORF">BP5553_06525</name>
</gene>
<feature type="region of interest" description="Disordered" evidence="1">
    <location>
        <begin position="369"/>
        <end position="400"/>
    </location>
</feature>
<dbReference type="PANTHER" id="PTHR33112">
    <property type="entry name" value="DOMAIN PROTEIN, PUTATIVE-RELATED"/>
    <property type="match status" value="1"/>
</dbReference>
<dbReference type="InterPro" id="IPR011009">
    <property type="entry name" value="Kinase-like_dom_sf"/>
</dbReference>
<feature type="compositionally biased region" description="Basic and acidic residues" evidence="1">
    <location>
        <begin position="318"/>
        <end position="333"/>
    </location>
</feature>
<proteinExistence type="predicted"/>
<feature type="region of interest" description="Disordered" evidence="1">
    <location>
        <begin position="607"/>
        <end position="651"/>
    </location>
</feature>
<feature type="domain" description="Protein kinase" evidence="2">
    <location>
        <begin position="154"/>
        <end position="563"/>
    </location>
</feature>
<dbReference type="InterPro" id="IPR010730">
    <property type="entry name" value="HET"/>
</dbReference>
<reference evidence="3 4" key="1">
    <citation type="journal article" date="2018" name="IMA Fungus">
        <title>IMA Genome-F 9: Draft genome sequence of Annulohypoxylon stygium, Aspergillus mulundensis, Berkeleyomyces basicola (syn. Thielaviopsis basicola), Ceratocystis smalleyi, two Cercospora beticola strains, Coleophoma cylindrospora, Fusarium fracticaudum, Phialophora cf. hyalina, and Morchella septimelata.</title>
        <authorList>
            <person name="Wingfield B.D."/>
            <person name="Bills G.F."/>
            <person name="Dong Y."/>
            <person name="Huang W."/>
            <person name="Nel W.J."/>
            <person name="Swalarsk-Parry B.S."/>
            <person name="Vaghefi N."/>
            <person name="Wilken P.M."/>
            <person name="An Z."/>
            <person name="de Beer Z.W."/>
            <person name="De Vos L."/>
            <person name="Chen L."/>
            <person name="Duong T.A."/>
            <person name="Gao Y."/>
            <person name="Hammerbacher A."/>
            <person name="Kikkert J.R."/>
            <person name="Li Y."/>
            <person name="Li H."/>
            <person name="Li K."/>
            <person name="Li Q."/>
            <person name="Liu X."/>
            <person name="Ma X."/>
            <person name="Naidoo K."/>
            <person name="Pethybridge S.J."/>
            <person name="Sun J."/>
            <person name="Steenkamp E.T."/>
            <person name="van der Nest M.A."/>
            <person name="van Wyk S."/>
            <person name="Wingfield M.J."/>
            <person name="Xiong C."/>
            <person name="Yue Q."/>
            <person name="Zhang X."/>
        </authorList>
    </citation>
    <scope>NUCLEOTIDE SEQUENCE [LARGE SCALE GENOMIC DNA]</scope>
    <source>
        <strain evidence="3 4">BP 5553</strain>
    </source>
</reference>
<name>A0A370TK64_9HELO</name>
<dbReference type="OrthoDB" id="4062651at2759"/>
<dbReference type="STRING" id="2656787.A0A370TK64"/>
<evidence type="ECO:0000313" key="3">
    <source>
        <dbReference type="EMBL" id="RDL35913.1"/>
    </source>
</evidence>
<dbReference type="SMART" id="SM00220">
    <property type="entry name" value="S_TKc"/>
    <property type="match status" value="1"/>
</dbReference>
<evidence type="ECO:0000313" key="4">
    <source>
        <dbReference type="Proteomes" id="UP000254866"/>
    </source>
</evidence>
<dbReference type="PANTHER" id="PTHR33112:SF10">
    <property type="entry name" value="TOL"/>
    <property type="match status" value="1"/>
</dbReference>
<feature type="compositionally biased region" description="Polar residues" evidence="1">
    <location>
        <begin position="620"/>
        <end position="650"/>
    </location>
</feature>
<dbReference type="GO" id="GO:0004672">
    <property type="term" value="F:protein kinase activity"/>
    <property type="evidence" value="ECO:0007669"/>
    <property type="project" value="InterPro"/>
</dbReference>
<dbReference type="PROSITE" id="PS50011">
    <property type="entry name" value="PROTEIN_KINASE_DOM"/>
    <property type="match status" value="1"/>
</dbReference>
<dbReference type="Pfam" id="PF00069">
    <property type="entry name" value="Pkinase"/>
    <property type="match status" value="1"/>
</dbReference>
<feature type="compositionally biased region" description="Polar residues" evidence="1">
    <location>
        <begin position="8"/>
        <end position="17"/>
    </location>
</feature>
<keyword evidence="4" id="KW-1185">Reference proteome</keyword>